<comment type="caution">
    <text evidence="1">The sequence shown here is derived from an EMBL/GenBank/DDBJ whole genome shotgun (WGS) entry which is preliminary data.</text>
</comment>
<dbReference type="Proteomes" id="UP000789920">
    <property type="component" value="Unassembled WGS sequence"/>
</dbReference>
<keyword evidence="2" id="KW-1185">Reference proteome</keyword>
<sequence length="63" mass="7144">MDDNVNDSVDDMDDSVDSDVDDNDTNTSALPNGVYNDMNQFMLLNDEEDDDDMALRPEQLEKL</sequence>
<accession>A0ACA9RGI4</accession>
<evidence type="ECO:0000313" key="2">
    <source>
        <dbReference type="Proteomes" id="UP000789920"/>
    </source>
</evidence>
<organism evidence="1 2">
    <name type="scientific">Racocetra persica</name>
    <dbReference type="NCBI Taxonomy" id="160502"/>
    <lineage>
        <taxon>Eukaryota</taxon>
        <taxon>Fungi</taxon>
        <taxon>Fungi incertae sedis</taxon>
        <taxon>Mucoromycota</taxon>
        <taxon>Glomeromycotina</taxon>
        <taxon>Glomeromycetes</taxon>
        <taxon>Diversisporales</taxon>
        <taxon>Gigasporaceae</taxon>
        <taxon>Racocetra</taxon>
    </lineage>
</organism>
<name>A0ACA9RGI4_9GLOM</name>
<gene>
    <name evidence="1" type="ORF">RPERSI_LOCUS19250</name>
</gene>
<protein>
    <submittedName>
        <fullName evidence="1">30769_t:CDS:1</fullName>
    </submittedName>
</protein>
<dbReference type="EMBL" id="CAJVQC010052440">
    <property type="protein sequence ID" value="CAG8791573.1"/>
    <property type="molecule type" value="Genomic_DNA"/>
</dbReference>
<feature type="non-terminal residue" evidence="1">
    <location>
        <position position="63"/>
    </location>
</feature>
<proteinExistence type="predicted"/>
<evidence type="ECO:0000313" key="1">
    <source>
        <dbReference type="EMBL" id="CAG8791573.1"/>
    </source>
</evidence>
<reference evidence="1" key="1">
    <citation type="submission" date="2021-06" db="EMBL/GenBank/DDBJ databases">
        <authorList>
            <person name="Kallberg Y."/>
            <person name="Tangrot J."/>
            <person name="Rosling A."/>
        </authorList>
    </citation>
    <scope>NUCLEOTIDE SEQUENCE</scope>
    <source>
        <strain evidence="1">MA461A</strain>
    </source>
</reference>